<feature type="region of interest" description="Disordered" evidence="1">
    <location>
        <begin position="141"/>
        <end position="170"/>
    </location>
</feature>
<comment type="caution">
    <text evidence="3">The sequence shown here is derived from an EMBL/GenBank/DDBJ whole genome shotgun (WGS) entry which is preliminary data.</text>
</comment>
<accession>A0A366F3T0</accession>
<keyword evidence="2" id="KW-0732">Signal</keyword>
<evidence type="ECO:0000313" key="3">
    <source>
        <dbReference type="EMBL" id="RBP08640.1"/>
    </source>
</evidence>
<reference evidence="3 4" key="1">
    <citation type="submission" date="2018-06" db="EMBL/GenBank/DDBJ databases">
        <title>Genomic Encyclopedia of Type Strains, Phase IV (KMG-IV): sequencing the most valuable type-strain genomes for metagenomic binning, comparative biology and taxonomic classification.</title>
        <authorList>
            <person name="Goeker M."/>
        </authorList>
    </citation>
    <scope>NUCLEOTIDE SEQUENCE [LARGE SCALE GENOMIC DNA]</scope>
    <source>
        <strain evidence="3 4">DSM 24875</strain>
    </source>
</reference>
<dbReference type="Proteomes" id="UP000253529">
    <property type="component" value="Unassembled WGS sequence"/>
</dbReference>
<feature type="compositionally biased region" description="Pro residues" evidence="1">
    <location>
        <begin position="150"/>
        <end position="169"/>
    </location>
</feature>
<dbReference type="AlphaFoldDB" id="A0A366F3T0"/>
<dbReference type="EMBL" id="QNRK01000024">
    <property type="protein sequence ID" value="RBP08640.1"/>
    <property type="molecule type" value="Genomic_DNA"/>
</dbReference>
<proteinExistence type="predicted"/>
<sequence length="269" mass="28717">MLRTILLVGLAVMALAAPKPSQAADTVYDCVPDEPRVTAPDRLVSVEIRLKPNGAFASVVYRAANGAVIDRAAQYQNMNGQEGNFRYWVGRLRNNPNVGIMGSFQRNQGRLFYLETVHDNLQGGRTVAQVTSLCDGGRLDYGEVASSPPQSAPPPPIQAPQPSPSPTLPDPEIKKFLDCVDAATVALAAISNEPAQTVVDAAKGECPKEEVALESALERHGIAKSVDWLDGLMKEMRPNLLALVLNARASAARPSEGPAKTEPTKGQAL</sequence>
<evidence type="ECO:0000313" key="4">
    <source>
        <dbReference type="Proteomes" id="UP000253529"/>
    </source>
</evidence>
<dbReference type="RefSeq" id="WP_113891029.1">
    <property type="nucleotide sequence ID" value="NZ_QNRK01000024.1"/>
</dbReference>
<evidence type="ECO:0000256" key="1">
    <source>
        <dbReference type="SAM" id="MobiDB-lite"/>
    </source>
</evidence>
<evidence type="ECO:0000256" key="2">
    <source>
        <dbReference type="SAM" id="SignalP"/>
    </source>
</evidence>
<organism evidence="3 4">
    <name type="scientific">Roseiarcus fermentans</name>
    <dbReference type="NCBI Taxonomy" id="1473586"/>
    <lineage>
        <taxon>Bacteria</taxon>
        <taxon>Pseudomonadati</taxon>
        <taxon>Pseudomonadota</taxon>
        <taxon>Alphaproteobacteria</taxon>
        <taxon>Hyphomicrobiales</taxon>
        <taxon>Roseiarcaceae</taxon>
        <taxon>Roseiarcus</taxon>
    </lineage>
</organism>
<feature type="chain" id="PRO_5016985244" evidence="2">
    <location>
        <begin position="24"/>
        <end position="269"/>
    </location>
</feature>
<feature type="region of interest" description="Disordered" evidence="1">
    <location>
        <begin position="250"/>
        <end position="269"/>
    </location>
</feature>
<protein>
    <submittedName>
        <fullName evidence="3">Uncharacterized protein</fullName>
    </submittedName>
</protein>
<name>A0A366F3T0_9HYPH</name>
<feature type="signal peptide" evidence="2">
    <location>
        <begin position="1"/>
        <end position="23"/>
    </location>
</feature>
<gene>
    <name evidence="3" type="ORF">DFR50_12426</name>
</gene>
<keyword evidence="4" id="KW-1185">Reference proteome</keyword>